<sequence length="94" mass="10454">TTPDLDSDTWELAYSYPITTLLTVSYATIFIAGLLGNFAVITIVLRNHHMRSVTNIFICNLSLADLLVTVFVEPLTLLQNIIVGWHWGAAACWC</sequence>
<evidence type="ECO:0000256" key="5">
    <source>
        <dbReference type="ARBA" id="ARBA00023136"/>
    </source>
</evidence>
<dbReference type="SUPFAM" id="SSF81321">
    <property type="entry name" value="Family A G protein-coupled receptor-like"/>
    <property type="match status" value="1"/>
</dbReference>
<dbReference type="EMBL" id="CABIJS010000066">
    <property type="protein sequence ID" value="VUZ41784.1"/>
    <property type="molecule type" value="Genomic_DNA"/>
</dbReference>
<keyword evidence="6" id="KW-0675">Receptor</keyword>
<feature type="non-terminal residue" evidence="10">
    <location>
        <position position="94"/>
    </location>
</feature>
<evidence type="ECO:0000313" key="10">
    <source>
        <dbReference type="EMBL" id="VUZ41784.1"/>
    </source>
</evidence>
<evidence type="ECO:0000256" key="8">
    <source>
        <dbReference type="SAM" id="Phobius"/>
    </source>
</evidence>
<reference evidence="10 11" key="1">
    <citation type="submission" date="2019-07" db="EMBL/GenBank/DDBJ databases">
        <authorList>
            <person name="Jastrzebski P J."/>
            <person name="Paukszto L."/>
            <person name="Jastrzebski P J."/>
        </authorList>
    </citation>
    <scope>NUCLEOTIDE SEQUENCE [LARGE SCALE GENOMIC DNA]</scope>
    <source>
        <strain evidence="10 11">WMS-il1</strain>
    </source>
</reference>
<keyword evidence="4" id="KW-0297">G-protein coupled receptor</keyword>
<evidence type="ECO:0000256" key="4">
    <source>
        <dbReference type="ARBA" id="ARBA00023040"/>
    </source>
</evidence>
<keyword evidence="5 8" id="KW-0472">Membrane</keyword>
<dbReference type="PRINTS" id="PR00237">
    <property type="entry name" value="GPCRRHODOPSN"/>
</dbReference>
<dbReference type="GO" id="GO:0005886">
    <property type="term" value="C:plasma membrane"/>
    <property type="evidence" value="ECO:0007669"/>
    <property type="project" value="TreeGrafter"/>
</dbReference>
<dbReference type="Pfam" id="PF00001">
    <property type="entry name" value="7tm_1"/>
    <property type="match status" value="1"/>
</dbReference>
<evidence type="ECO:0000256" key="2">
    <source>
        <dbReference type="ARBA" id="ARBA00022692"/>
    </source>
</evidence>
<protein>
    <recommendedName>
        <fullName evidence="9">G-protein coupled receptors family 1 profile domain-containing protein</fullName>
    </recommendedName>
</protein>
<feature type="transmembrane region" description="Helical" evidence="8">
    <location>
        <begin position="20"/>
        <end position="45"/>
    </location>
</feature>
<evidence type="ECO:0000256" key="7">
    <source>
        <dbReference type="ARBA" id="ARBA00023224"/>
    </source>
</evidence>
<dbReference type="GO" id="GO:0004930">
    <property type="term" value="F:G protein-coupled receptor activity"/>
    <property type="evidence" value="ECO:0007669"/>
    <property type="project" value="UniProtKB-KW"/>
</dbReference>
<keyword evidence="3 8" id="KW-1133">Transmembrane helix</keyword>
<accession>A0A564Y5K1</accession>
<gene>
    <name evidence="10" type="ORF">WMSIL1_LOCUS2433</name>
</gene>
<dbReference type="PROSITE" id="PS50262">
    <property type="entry name" value="G_PROTEIN_RECEP_F1_2"/>
    <property type="match status" value="1"/>
</dbReference>
<dbReference type="InterPro" id="IPR017452">
    <property type="entry name" value="GPCR_Rhodpsn_7TM"/>
</dbReference>
<keyword evidence="2 8" id="KW-0812">Transmembrane</keyword>
<feature type="non-terminal residue" evidence="10">
    <location>
        <position position="1"/>
    </location>
</feature>
<evidence type="ECO:0000256" key="6">
    <source>
        <dbReference type="ARBA" id="ARBA00023170"/>
    </source>
</evidence>
<keyword evidence="11" id="KW-1185">Reference proteome</keyword>
<dbReference type="PANTHER" id="PTHR45695">
    <property type="entry name" value="LEUCOKININ RECEPTOR-RELATED"/>
    <property type="match status" value="1"/>
</dbReference>
<dbReference type="Proteomes" id="UP000321570">
    <property type="component" value="Unassembled WGS sequence"/>
</dbReference>
<dbReference type="PANTHER" id="PTHR45695:SF22">
    <property type="entry name" value="G-PROTEIN COUPLED RECEPTORS FAMILY 1 PROFILE DOMAIN-CONTAINING PROTEIN"/>
    <property type="match status" value="1"/>
</dbReference>
<evidence type="ECO:0000256" key="1">
    <source>
        <dbReference type="ARBA" id="ARBA00004141"/>
    </source>
</evidence>
<name>A0A564Y5K1_HYMDI</name>
<keyword evidence="7" id="KW-0807">Transducer</keyword>
<organism evidence="10 11">
    <name type="scientific">Hymenolepis diminuta</name>
    <name type="common">Rat tapeworm</name>
    <dbReference type="NCBI Taxonomy" id="6216"/>
    <lineage>
        <taxon>Eukaryota</taxon>
        <taxon>Metazoa</taxon>
        <taxon>Spiralia</taxon>
        <taxon>Lophotrochozoa</taxon>
        <taxon>Platyhelminthes</taxon>
        <taxon>Cestoda</taxon>
        <taxon>Eucestoda</taxon>
        <taxon>Cyclophyllidea</taxon>
        <taxon>Hymenolepididae</taxon>
        <taxon>Hymenolepis</taxon>
    </lineage>
</organism>
<proteinExistence type="predicted"/>
<feature type="transmembrane region" description="Helical" evidence="8">
    <location>
        <begin position="52"/>
        <end position="72"/>
    </location>
</feature>
<dbReference type="InterPro" id="IPR000276">
    <property type="entry name" value="GPCR_Rhodpsn"/>
</dbReference>
<evidence type="ECO:0000313" key="11">
    <source>
        <dbReference type="Proteomes" id="UP000321570"/>
    </source>
</evidence>
<comment type="subcellular location">
    <subcellularLocation>
        <location evidence="1">Membrane</location>
        <topology evidence="1">Multi-pass membrane protein</topology>
    </subcellularLocation>
</comment>
<evidence type="ECO:0000259" key="9">
    <source>
        <dbReference type="PROSITE" id="PS50262"/>
    </source>
</evidence>
<dbReference type="AlphaFoldDB" id="A0A564Y5K1"/>
<feature type="domain" description="G-protein coupled receptors family 1 profile" evidence="9">
    <location>
        <begin position="36"/>
        <end position="94"/>
    </location>
</feature>
<dbReference type="Gene3D" id="1.20.1070.10">
    <property type="entry name" value="Rhodopsin 7-helix transmembrane proteins"/>
    <property type="match status" value="1"/>
</dbReference>
<evidence type="ECO:0000256" key="3">
    <source>
        <dbReference type="ARBA" id="ARBA00022989"/>
    </source>
</evidence>